<organism evidence="1 2">
    <name type="scientific">Marinobacterium iners DSM 11526</name>
    <dbReference type="NCBI Taxonomy" id="1122198"/>
    <lineage>
        <taxon>Bacteria</taxon>
        <taxon>Pseudomonadati</taxon>
        <taxon>Pseudomonadota</taxon>
        <taxon>Gammaproteobacteria</taxon>
        <taxon>Oceanospirillales</taxon>
        <taxon>Oceanospirillaceae</taxon>
        <taxon>Marinobacterium</taxon>
    </lineage>
</organism>
<dbReference type="Proteomes" id="UP000242469">
    <property type="component" value="Unassembled WGS sequence"/>
</dbReference>
<proteinExistence type="predicted"/>
<dbReference type="STRING" id="1122198.SAMN02745729_10347"/>
<dbReference type="AlphaFoldDB" id="A0A1H4ASV4"/>
<gene>
    <name evidence="1" type="ORF">SAMN02745729_10347</name>
</gene>
<evidence type="ECO:0000313" key="2">
    <source>
        <dbReference type="Proteomes" id="UP000242469"/>
    </source>
</evidence>
<sequence length="122" mass="14089">MDTYLSDSLVFKHLWAYEPNCTVPALPVAAQFNVLEDLLTHDELQVRYYTTGKECRELVIALTYMRLWPGTPGAEYQALWQQLRRPPDQCEGFVFIRLGVVRTVFSLEQLVLSWNTPVSLLP</sequence>
<reference evidence="2" key="1">
    <citation type="submission" date="2016-10" db="EMBL/GenBank/DDBJ databases">
        <authorList>
            <person name="Varghese N."/>
            <person name="Submissions S."/>
        </authorList>
    </citation>
    <scope>NUCLEOTIDE SEQUENCE [LARGE SCALE GENOMIC DNA]</scope>
    <source>
        <strain evidence="2">DSM 11526</strain>
    </source>
</reference>
<keyword evidence="2" id="KW-1185">Reference proteome</keyword>
<accession>A0A1H4ASV4</accession>
<evidence type="ECO:0000313" key="1">
    <source>
        <dbReference type="EMBL" id="SEA38970.1"/>
    </source>
</evidence>
<dbReference type="EMBL" id="FNRJ01000003">
    <property type="protein sequence ID" value="SEA38970.1"/>
    <property type="molecule type" value="Genomic_DNA"/>
</dbReference>
<name>A0A1H4ASV4_9GAMM</name>
<protein>
    <submittedName>
        <fullName evidence="1">Uncharacterized protein</fullName>
    </submittedName>
</protein>